<evidence type="ECO:0000256" key="1">
    <source>
        <dbReference type="SAM" id="MobiDB-lite"/>
    </source>
</evidence>
<organism evidence="2">
    <name type="scientific">Solanum chilense</name>
    <name type="common">Tomato</name>
    <name type="synonym">Lycopersicon chilense</name>
    <dbReference type="NCBI Taxonomy" id="4083"/>
    <lineage>
        <taxon>Eukaryota</taxon>
        <taxon>Viridiplantae</taxon>
        <taxon>Streptophyta</taxon>
        <taxon>Embryophyta</taxon>
        <taxon>Tracheophyta</taxon>
        <taxon>Spermatophyta</taxon>
        <taxon>Magnoliopsida</taxon>
        <taxon>eudicotyledons</taxon>
        <taxon>Gunneridae</taxon>
        <taxon>Pentapetalae</taxon>
        <taxon>asterids</taxon>
        <taxon>lamiids</taxon>
        <taxon>Solanales</taxon>
        <taxon>Solanaceae</taxon>
        <taxon>Solanoideae</taxon>
        <taxon>Solaneae</taxon>
        <taxon>Solanum</taxon>
        <taxon>Solanum subgen. Lycopersicon</taxon>
    </lineage>
</organism>
<protein>
    <recommendedName>
        <fullName evidence="3">Gag-pol polyprotein</fullName>
    </recommendedName>
</protein>
<evidence type="ECO:0000313" key="2">
    <source>
        <dbReference type="EMBL" id="TMW83058.1"/>
    </source>
</evidence>
<name>A0A6N2AMX3_SOLCI</name>
<gene>
    <name evidence="2" type="ORF">EJD97_003116</name>
</gene>
<accession>A0A6N2AMX3</accession>
<proteinExistence type="predicted"/>
<comment type="caution">
    <text evidence="2">The sequence shown here is derived from an EMBL/GenBank/DDBJ whole genome shotgun (WGS) entry which is preliminary data.</text>
</comment>
<dbReference type="EMBL" id="RXGB01014168">
    <property type="protein sequence ID" value="TMW83058.1"/>
    <property type="molecule type" value="Genomic_DNA"/>
</dbReference>
<evidence type="ECO:0008006" key="3">
    <source>
        <dbReference type="Google" id="ProtNLM"/>
    </source>
</evidence>
<reference evidence="2" key="1">
    <citation type="submission" date="2019-05" db="EMBL/GenBank/DDBJ databases">
        <title>The de novo reference genome and transcriptome assemblies of the wild tomato species Solanum chilense.</title>
        <authorList>
            <person name="Stam R."/>
            <person name="Nosenko T."/>
            <person name="Hoerger A.C."/>
            <person name="Stephan W."/>
            <person name="Seidel M.A."/>
            <person name="Kuhn J.M.M."/>
            <person name="Haberer G."/>
            <person name="Tellier A."/>
        </authorList>
    </citation>
    <scope>NUCLEOTIDE SEQUENCE</scope>
    <source>
        <tissue evidence="2">Mature leaves</tissue>
    </source>
</reference>
<dbReference type="AlphaFoldDB" id="A0A6N2AMX3"/>
<feature type="region of interest" description="Disordered" evidence="1">
    <location>
        <begin position="1"/>
        <end position="35"/>
    </location>
</feature>
<sequence length="119" mass="13592">MNTRRNAARRVEEVAVVENQAPSQAPFAAEQVTANPDRLTDAREGAPRENPNASTMVSRLREFARVNPRVYYGSKANEDPQEFVDEVHKILCAMRVDEEAKAELTEYQLKDVAQVWYRI</sequence>